<dbReference type="PANTHER" id="PTHR47718">
    <property type="entry name" value="OS01G0519700 PROTEIN"/>
    <property type="match status" value="1"/>
</dbReference>
<dbReference type="AlphaFoldDB" id="A0A836CA74"/>
<evidence type="ECO:0000256" key="2">
    <source>
        <dbReference type="SAM" id="MobiDB-lite"/>
    </source>
</evidence>
<keyword evidence="6" id="KW-1185">Reference proteome</keyword>
<dbReference type="InterPro" id="IPR007527">
    <property type="entry name" value="Znf_SWIM"/>
</dbReference>
<comment type="caution">
    <text evidence="5">The sequence shown here is derived from an EMBL/GenBank/DDBJ whole genome shotgun (WGS) entry which is preliminary data.</text>
</comment>
<feature type="region of interest" description="Disordered" evidence="2">
    <location>
        <begin position="840"/>
        <end position="870"/>
    </location>
</feature>
<evidence type="ECO:0000313" key="5">
    <source>
        <dbReference type="EMBL" id="KAG5177593.1"/>
    </source>
</evidence>
<dbReference type="OrthoDB" id="129622at2759"/>
<proteinExistence type="predicted"/>
<feature type="region of interest" description="Disordered" evidence="2">
    <location>
        <begin position="957"/>
        <end position="982"/>
    </location>
</feature>
<dbReference type="InterPro" id="IPR001478">
    <property type="entry name" value="PDZ"/>
</dbReference>
<evidence type="ECO:0000259" key="3">
    <source>
        <dbReference type="PROSITE" id="PS50106"/>
    </source>
</evidence>
<dbReference type="PROSITE" id="PS50106">
    <property type="entry name" value="PDZ"/>
    <property type="match status" value="1"/>
</dbReference>
<protein>
    <recommendedName>
        <fullName evidence="7">SWIM-type domain-containing protein</fullName>
    </recommendedName>
</protein>
<sequence length="982" mass="107023">MRSKHANSYDIYCNRAGNPPVKRSDQCPDVKARSVKPCIRCDCKWRLKVVLETSVENSQHANIGPQWRVKLPANNTPCSFREGHNHDFAVLAGSPPPSNAGRIITKAELTEEIISCVQALCVAPNMRGKTLQRAVVSLYFGGDFAAVFDQPALHLLNNTAAKVADRIAFTTGDCQEFIKQLGAVQKAGGYAEYELADDCSFKRAFWATQDQVERAMEFGLDVIQQDCTFGTNKYGLALSIIVGVNGDSKTRMFCQALLEREDTEAFSWFFVHYVKMVGGHYPSMFRSLMQRASRAPTEASFQGAWKGLLDALVDAGASDDDVMKYLNDTIYPIRERWAFCYRLGVLTLGINSTRRCEGYFGILKAELLKVTTLCHLKQTLENITARYTSEDHLYMEATVRTAAYDVALEGMDSCLQAIYRNLLLVARRDGTYHCFKSLVSQVRSADRYSVRTCARESVLTVNSDADAEVASELEPDAPLDENDTKRASIVMLHSIVQGSSAFESHQWFTVEPTLGRMCHDVVIAMSGAAHCSCLETTRTGMLCRHIVACLPHVPVGTVGGGAEESDEDSRDDAGHNGAAAPARRQVAVTLTMAEGQGLGLIFDFFSGASDAVKVKQFVRSKAAPRVKLPAEASGLILIGDVITAIDGTPLRCLSTDSAKAVIQTARTASPMQTILTVLRTSCAGGCSANTDALSSITSSAAAAANRRMHVARPVALAVFRNTQRRWLRPSVDLTAFCITNGDGQEVVLAKVVALAAQRYAAAAGGVVTASANSDEAVAPEALPDNASVIHANVFALFRKLCQDLKAVPPHQALQLAKDLCKIGRDRIDGVVHDPLVVHKRSHKPLKKRGKDSSRGGISKKLRSNNKQTLTNVGQRNHDMVTCMINYNKATVLQLHFHSNGTSSYIQFIVTMSQGLQQEQQQHRSMMQQQLLLPAALRAGSNSDTALRLYIANRKVLSRSESAKHSTRPAFVASNSSGSNTSS</sequence>
<accession>A0A836CA74</accession>
<dbReference type="GO" id="GO:0008270">
    <property type="term" value="F:zinc ion binding"/>
    <property type="evidence" value="ECO:0007669"/>
    <property type="project" value="UniProtKB-KW"/>
</dbReference>
<evidence type="ECO:0008006" key="7">
    <source>
        <dbReference type="Google" id="ProtNLM"/>
    </source>
</evidence>
<dbReference type="Gene3D" id="2.30.42.10">
    <property type="match status" value="1"/>
</dbReference>
<reference evidence="5" key="1">
    <citation type="submission" date="2021-02" db="EMBL/GenBank/DDBJ databases">
        <title>First Annotated Genome of the Yellow-green Alga Tribonema minus.</title>
        <authorList>
            <person name="Mahan K.M."/>
        </authorList>
    </citation>
    <scope>NUCLEOTIDE SEQUENCE</scope>
    <source>
        <strain evidence="5">UTEX B ZZ1240</strain>
    </source>
</reference>
<keyword evidence="1" id="KW-0862">Zinc</keyword>
<evidence type="ECO:0000259" key="4">
    <source>
        <dbReference type="PROSITE" id="PS50966"/>
    </source>
</evidence>
<name>A0A836CA74_9STRA</name>
<keyword evidence="1" id="KW-0479">Metal-binding</keyword>
<feature type="domain" description="PDZ" evidence="3">
    <location>
        <begin position="587"/>
        <end position="665"/>
    </location>
</feature>
<feature type="domain" description="SWIM-type" evidence="4">
    <location>
        <begin position="519"/>
        <end position="554"/>
    </location>
</feature>
<feature type="compositionally biased region" description="Low complexity" evidence="2">
    <location>
        <begin position="973"/>
        <end position="982"/>
    </location>
</feature>
<dbReference type="PROSITE" id="PS50966">
    <property type="entry name" value="ZF_SWIM"/>
    <property type="match status" value="1"/>
</dbReference>
<feature type="compositionally biased region" description="Basic residues" evidence="2">
    <location>
        <begin position="840"/>
        <end position="849"/>
    </location>
</feature>
<evidence type="ECO:0000313" key="6">
    <source>
        <dbReference type="Proteomes" id="UP000664859"/>
    </source>
</evidence>
<dbReference type="InterPro" id="IPR036034">
    <property type="entry name" value="PDZ_sf"/>
</dbReference>
<organism evidence="5 6">
    <name type="scientific">Tribonema minus</name>
    <dbReference type="NCBI Taxonomy" id="303371"/>
    <lineage>
        <taxon>Eukaryota</taxon>
        <taxon>Sar</taxon>
        <taxon>Stramenopiles</taxon>
        <taxon>Ochrophyta</taxon>
        <taxon>PX clade</taxon>
        <taxon>Xanthophyceae</taxon>
        <taxon>Tribonematales</taxon>
        <taxon>Tribonemataceae</taxon>
        <taxon>Tribonema</taxon>
    </lineage>
</organism>
<gene>
    <name evidence="5" type="ORF">JKP88DRAFT_265040</name>
</gene>
<evidence type="ECO:0000256" key="1">
    <source>
        <dbReference type="PROSITE-ProRule" id="PRU00325"/>
    </source>
</evidence>
<feature type="region of interest" description="Disordered" evidence="2">
    <location>
        <begin position="559"/>
        <end position="580"/>
    </location>
</feature>
<keyword evidence="1" id="KW-0863">Zinc-finger</keyword>
<dbReference type="Proteomes" id="UP000664859">
    <property type="component" value="Unassembled WGS sequence"/>
</dbReference>
<dbReference type="EMBL" id="JAFCMP010000524">
    <property type="protein sequence ID" value="KAG5177593.1"/>
    <property type="molecule type" value="Genomic_DNA"/>
</dbReference>
<dbReference type="SUPFAM" id="SSF50156">
    <property type="entry name" value="PDZ domain-like"/>
    <property type="match status" value="1"/>
</dbReference>